<dbReference type="EMBL" id="AAASLB010000004">
    <property type="protein sequence ID" value="EAE4942200.1"/>
    <property type="molecule type" value="Genomic_DNA"/>
</dbReference>
<dbReference type="Proteomes" id="UP000427828">
    <property type="component" value="Unassembled WGS sequence"/>
</dbReference>
<dbReference type="Proteomes" id="UP000350032">
    <property type="component" value="Unassembled WGS sequence"/>
</dbReference>
<evidence type="ECO:0000313" key="25">
    <source>
        <dbReference type="EMBL" id="EAH2282086.1"/>
    </source>
</evidence>
<dbReference type="EMBL" id="AACJYH010000001">
    <property type="protein sequence ID" value="EAK8896135.1"/>
    <property type="molecule type" value="Genomic_DNA"/>
</dbReference>
<dbReference type="EMBL" id="DAAIJL010000002">
    <property type="protein sequence ID" value="HAB8556339.1"/>
    <property type="molecule type" value="Genomic_DNA"/>
</dbReference>
<reference evidence="51 54" key="5">
    <citation type="submission" date="2018-06" db="EMBL/GenBank/DDBJ databases">
        <authorList>
            <consortium name="GenomeTrakr: Next Generation Sequencing Network for Food Pathogen Tracability"/>
        </authorList>
    </citation>
    <scope>NUCLEOTIDE SEQUENCE [LARGE SCALE GENOMIC DNA]</scope>
    <source>
        <strain evidence="19 84">10B02965A-1</strain>
        <strain evidence="21 78">CFSAN063727</strain>
        <strain evidence="36 69">CFSAN102901</strain>
        <strain evidence="11 61">FDA00006494</strain>
        <strain evidence="4 59">FDA00007096</strain>
        <strain evidence="7 65">FDA00008584</strain>
        <strain evidence="17">FDA00011243</strain>
        <strain evidence="5 49">FDA00013332</strain>
        <strain evidence="10 53">FDA00013853</strain>
        <strain evidence="30 67">FDA00014336</strain>
        <strain evidence="32 62">FDA00014370</strain>
        <strain evidence="31 64">FDA00014392</strain>
        <strain evidence="38">FDA00015054</strain>
        <strain evidence="20 81">FDA1005580-S054-001</strain>
        <strain evidence="73">FDA1090798-S029-001</strain>
        <strain evidence="74">FDA956581-098-004</strain>
        <strain evidence="18 76">FDA960927-006-004</strain>
        <strain evidence="22 85">FLAG-38921</strain>
        <strain evidence="33 68">FLAG-51482A</strain>
        <strain evidence="16 51">FLAG-54356</strain>
        <strain evidence="9 60">FSIS31901579</strain>
        <strain evidence="27 77">LS1344</strain>
        <strain evidence="37 71">OSF101448</strain>
        <strain evidence="8 54">VA-WGS-00405</strain>
    </source>
</reference>
<evidence type="ECO:0000313" key="5">
    <source>
        <dbReference type="EMBL" id="EAC6547301.1"/>
    </source>
</evidence>
<dbReference type="Proteomes" id="UP000566721">
    <property type="component" value="Unassembled WGS sequence"/>
</dbReference>
<dbReference type="EMBL" id="AABBHO010000001">
    <property type="protein sequence ID" value="EAG2995775.1"/>
    <property type="molecule type" value="Genomic_DNA"/>
</dbReference>
<evidence type="ECO:0000313" key="14">
    <source>
        <dbReference type="EMBL" id="EAG0867322.1"/>
    </source>
</evidence>
<dbReference type="Proteomes" id="UP000423131">
    <property type="component" value="Unassembled WGS sequence"/>
</dbReference>
<evidence type="ECO:0000313" key="39">
    <source>
        <dbReference type="EMBL" id="HAB8399154.1"/>
    </source>
</evidence>
<keyword evidence="18" id="KW-0645">Protease</keyword>
<evidence type="ECO:0000313" key="48">
    <source>
        <dbReference type="Proteomes" id="UP000272537"/>
    </source>
</evidence>
<dbReference type="EMBL" id="AALAQH010000004">
    <property type="protein sequence ID" value="ECX6924691.1"/>
    <property type="molecule type" value="Genomic_DNA"/>
</dbReference>
<evidence type="ECO:0000313" key="18">
    <source>
        <dbReference type="EMBL" id="EAG2515227.1"/>
    </source>
</evidence>
<evidence type="ECO:0000313" key="22">
    <source>
        <dbReference type="EMBL" id="EAG6169522.1"/>
    </source>
</evidence>
<evidence type="ECO:0000313" key="45">
    <source>
        <dbReference type="EMBL" id="KAA9450413.1"/>
    </source>
</evidence>
<evidence type="ECO:0000313" key="69">
    <source>
        <dbReference type="Proteomes" id="UP000455569"/>
    </source>
</evidence>
<dbReference type="Proteomes" id="UP000840197">
    <property type="component" value="Unassembled WGS sequence"/>
</dbReference>
<feature type="transmembrane region" description="Helical" evidence="1">
    <location>
        <begin position="181"/>
        <end position="198"/>
    </location>
</feature>
<dbReference type="Proteomes" id="UP000364988">
    <property type="component" value="Unassembled WGS sequence"/>
</dbReference>
<dbReference type="EMBL" id="AABBYJ010000004">
    <property type="protein sequence ID" value="EAG4331055.1"/>
    <property type="molecule type" value="Genomic_DNA"/>
</dbReference>
<evidence type="ECO:0000313" key="11">
    <source>
        <dbReference type="EMBL" id="EAE1338131.1"/>
    </source>
</evidence>
<evidence type="ECO:0000313" key="82">
    <source>
        <dbReference type="Proteomes" id="UP000546397"/>
    </source>
</evidence>
<reference evidence="46 90" key="1">
    <citation type="submission" date="2016-09" db="EMBL/GenBank/DDBJ databases">
        <title>100K Listeria isolates.</title>
        <authorList>
            <person name="Chen P."/>
            <person name="Weimer B.C."/>
            <person name="Kong N."/>
            <person name="Huang B."/>
        </authorList>
    </citation>
    <scope>NUCLEOTIDE SEQUENCE [LARGE SCALE GENOMIC DNA]</scope>
    <source>
        <strain evidence="46 90">BCW_2383</strain>
    </source>
</reference>
<dbReference type="EMBL" id="AAAKQF010000011">
    <property type="protein sequence ID" value="EAC9041267.1"/>
    <property type="molecule type" value="Genomic_DNA"/>
</dbReference>
<dbReference type="Pfam" id="PF02517">
    <property type="entry name" value="Rce1-like"/>
    <property type="match status" value="1"/>
</dbReference>
<dbReference type="EMBL" id="AABCVX010000004">
    <property type="protein sequence ID" value="EAG6169522.1"/>
    <property type="molecule type" value="Genomic_DNA"/>
</dbReference>
<name>A0A0B8R0Y1_LISMN</name>
<evidence type="ECO:0000313" key="6">
    <source>
        <dbReference type="EMBL" id="EAC9041267.1"/>
    </source>
</evidence>
<dbReference type="Proteomes" id="UP000393182">
    <property type="component" value="Unassembled WGS sequence"/>
</dbReference>
<evidence type="ECO:0000313" key="73">
    <source>
        <dbReference type="Proteomes" id="UP000478704"/>
    </source>
</evidence>
<evidence type="ECO:0000313" key="53">
    <source>
        <dbReference type="Proteomes" id="UP000344343"/>
    </source>
</evidence>
<evidence type="ECO:0000313" key="13">
    <source>
        <dbReference type="EMBL" id="EAE4942200.1"/>
    </source>
</evidence>
<dbReference type="Proteomes" id="UP000331186">
    <property type="component" value="Unassembled WGS sequence"/>
</dbReference>
<evidence type="ECO:0000313" key="80">
    <source>
        <dbReference type="Proteomes" id="UP000533021"/>
    </source>
</evidence>
<dbReference type="EMBL" id="AABGHY010000004">
    <property type="protein sequence ID" value="EAH3294283.1"/>
    <property type="molecule type" value="Genomic_DNA"/>
</dbReference>
<protein>
    <submittedName>
        <fullName evidence="46">CAAX protease</fullName>
    </submittedName>
    <submittedName>
        <fullName evidence="18">CPBP family intramembrane metalloprotease</fullName>
    </submittedName>
</protein>
<dbReference type="EMBL" id="AABAWE010000003">
    <property type="protein sequence ID" value="EAG2087069.1"/>
    <property type="molecule type" value="Genomic_DNA"/>
</dbReference>
<evidence type="ECO:0000313" key="15">
    <source>
        <dbReference type="EMBL" id="EAG1894476.1"/>
    </source>
</evidence>
<dbReference type="EMBL" id="AANDSR010000009">
    <property type="protein sequence ID" value="EDN9837501.1"/>
    <property type="molecule type" value="Genomic_DNA"/>
</dbReference>
<evidence type="ECO:0000313" key="12">
    <source>
        <dbReference type="EMBL" id="EAE2353586.1"/>
    </source>
</evidence>
<reference evidence="47 48" key="2">
    <citation type="journal article" date="2018" name="BMC Genomics">
        <title>Genes significantly associated with lineage II food isolates of Listeria monocytogenes.</title>
        <authorList>
            <person name="Pirone-Davies C."/>
            <person name="Chen Y."/>
            <person name="Pightling A."/>
            <person name="Ryan G."/>
            <person name="Wang Y."/>
            <person name="Yao K."/>
            <person name="Hoffmann M."/>
            <person name="Allard M.W."/>
        </authorList>
    </citation>
    <scope>NUCLEOTIDE SEQUENCE [LARGE SCALE GENOMIC DNA]</scope>
    <source>
        <strain evidence="47 48">PNUSAL000550</strain>
    </source>
</reference>
<evidence type="ECO:0000313" key="89">
    <source>
        <dbReference type="Proteomes" id="UP000844415"/>
    </source>
</evidence>
<dbReference type="Proteomes" id="UP000549379">
    <property type="component" value="Unassembled WGS sequence"/>
</dbReference>
<evidence type="ECO:0000313" key="72">
    <source>
        <dbReference type="Proteomes" id="UP000478682"/>
    </source>
</evidence>
<keyword evidence="1" id="KW-0812">Transmembrane</keyword>
<reference evidence="34 58" key="8">
    <citation type="submission" date="2019-09" db="EMBL/GenBank/DDBJ databases">
        <authorList>
            <consortium name="GenomeTrakr network: Whole genome sequencing for foodborne pathogen traceback"/>
        </authorList>
    </citation>
    <scope>NUCLEOTIDE SEQUENCE [LARGE SCALE GENOMIC DNA]</scope>
    <source>
        <strain evidence="23 83">CFSAN004300</strain>
        <strain evidence="34 58">FLAG-55987</strain>
        <strain evidence="29 66">PHLUSALM00088</strain>
    </source>
</reference>
<evidence type="ECO:0000313" key="84">
    <source>
        <dbReference type="Proteomes" id="UP000549379"/>
    </source>
</evidence>
<dbReference type="Proteomes" id="UP000533021">
    <property type="component" value="Unassembled WGS sequence"/>
</dbReference>
<evidence type="ECO:0000313" key="56">
    <source>
        <dbReference type="Proteomes" id="UP000354255"/>
    </source>
</evidence>
<feature type="transmembrane region" description="Helical" evidence="1">
    <location>
        <begin position="156"/>
        <end position="175"/>
    </location>
</feature>
<dbReference type="Proteomes" id="UP000478682">
    <property type="component" value="Unassembled WGS sequence"/>
</dbReference>
<evidence type="ECO:0000313" key="31">
    <source>
        <dbReference type="EMBL" id="ECB9513188.1"/>
    </source>
</evidence>
<evidence type="ECO:0000313" key="28">
    <source>
        <dbReference type="EMBL" id="EAK8896135.1"/>
    </source>
</evidence>
<dbReference type="EMBL" id="DAAJFY010000009">
    <property type="protein sequence ID" value="HAC0276119.1"/>
    <property type="molecule type" value="Genomic_DNA"/>
</dbReference>
<dbReference type="GO" id="GO:0006508">
    <property type="term" value="P:proteolysis"/>
    <property type="evidence" value="ECO:0007669"/>
    <property type="project" value="UniProtKB-KW"/>
</dbReference>
<evidence type="ECO:0000313" key="77">
    <source>
        <dbReference type="Proteomes" id="UP000527632"/>
    </source>
</evidence>
<dbReference type="Proteomes" id="UP000376505">
    <property type="component" value="Unassembled WGS sequence"/>
</dbReference>
<dbReference type="EMBL" id="AAHZFY010000008">
    <property type="protein sequence ID" value="ECB9513188.1"/>
    <property type="molecule type" value="Genomic_DNA"/>
</dbReference>
<evidence type="ECO:0000313" key="7">
    <source>
        <dbReference type="EMBL" id="EAD1185265.1"/>
    </source>
</evidence>
<evidence type="ECO:0000313" key="43">
    <source>
        <dbReference type="EMBL" id="HAC1755978.1"/>
    </source>
</evidence>
<evidence type="ECO:0000313" key="76">
    <source>
        <dbReference type="Proteomes" id="UP000525850"/>
    </source>
</evidence>
<dbReference type="EMBL" id="AAAIKW010000004">
    <property type="protein sequence ID" value="EAC4552304.1"/>
    <property type="molecule type" value="Genomic_DNA"/>
</dbReference>
<dbReference type="EMBL" id="AABEMN010000013">
    <property type="protein sequence ID" value="EAG9520087.1"/>
    <property type="molecule type" value="Genomic_DNA"/>
</dbReference>
<evidence type="ECO:0000313" key="66">
    <source>
        <dbReference type="Proteomes" id="UP000410967"/>
    </source>
</evidence>
<dbReference type="EMBL" id="DABJAN010000002">
    <property type="protein sequence ID" value="HAJ9592955.1"/>
    <property type="molecule type" value="Genomic_DNA"/>
</dbReference>
<dbReference type="EMBL" id="DAAIHR010000011">
    <property type="protein sequence ID" value="HAB8399154.1"/>
    <property type="molecule type" value="Genomic_DNA"/>
</dbReference>
<keyword evidence="1" id="KW-0472">Membrane</keyword>
<evidence type="ECO:0000313" key="4">
    <source>
        <dbReference type="EMBL" id="EAC5550200.1"/>
    </source>
</evidence>
<evidence type="ECO:0000313" key="24">
    <source>
        <dbReference type="EMBL" id="EAG9520087.1"/>
    </source>
</evidence>
<evidence type="ECO:0000313" key="78">
    <source>
        <dbReference type="Proteomes" id="UP000528151"/>
    </source>
</evidence>
<evidence type="ECO:0000313" key="87">
    <source>
        <dbReference type="Proteomes" id="UP000841146"/>
    </source>
</evidence>
<evidence type="ECO:0000313" key="86">
    <source>
        <dbReference type="Proteomes" id="UP000840197"/>
    </source>
</evidence>
<evidence type="ECO:0000313" key="16">
    <source>
        <dbReference type="EMBL" id="EAG2087069.1"/>
    </source>
</evidence>
<evidence type="ECO:0000313" key="65">
    <source>
        <dbReference type="Proteomes" id="UP000403352"/>
    </source>
</evidence>
<dbReference type="AlphaFoldDB" id="A0A0B8R0Y1"/>
<evidence type="ECO:0000313" key="90">
    <source>
        <dbReference type="Proteomes" id="UP000852906"/>
    </source>
</evidence>
<reference evidence="13 63" key="7">
    <citation type="submission" date="2019-03" db="EMBL/GenBank/DDBJ databases">
        <authorList>
            <person name="Ashton P.M."/>
            <person name="Dallman T."/>
            <person name="Nair S."/>
            <person name="De Pinna E."/>
            <person name="Peters T."/>
            <person name="Grant K."/>
        </authorList>
    </citation>
    <scope>NUCLEOTIDE SEQUENCE [LARGE SCALE GENOMIC DNA]</scope>
    <source>
        <strain evidence="25 80">282333</strain>
        <strain evidence="26 79">282352</strain>
        <strain evidence="24 82">289003</strain>
        <strain evidence="13">RL15000286</strain>
    </source>
</reference>
<evidence type="ECO:0000313" key="44">
    <source>
        <dbReference type="EMBL" id="HAJ9592955.1"/>
    </source>
</evidence>
<dbReference type="Proteomes" id="UP000489121">
    <property type="component" value="Unassembled WGS sequence"/>
</dbReference>
<dbReference type="OMA" id="KKQYWWI"/>
<dbReference type="EMBL" id="AABDGJ010000010">
    <property type="protein sequence ID" value="EAG6991381.1"/>
    <property type="molecule type" value="Genomic_DNA"/>
</dbReference>
<accession>A0A0B8R0Y1</accession>
<feature type="transmembrane region" description="Helical" evidence="1">
    <location>
        <begin position="130"/>
        <end position="149"/>
    </location>
</feature>
<dbReference type="Proteomes" id="UP000403352">
    <property type="component" value="Unassembled WGS sequence"/>
</dbReference>
<reference evidence="86 87" key="3">
    <citation type="journal article" date="2018" name="Genome Biol.">
        <title>SKESA: strategic k-mer extension for scrupulous assemblies.</title>
        <authorList>
            <person name="Souvorov A."/>
            <person name="Agarwala R."/>
            <person name="Lipman D.J."/>
        </authorList>
    </citation>
    <scope>NUCLEOTIDE SEQUENCE [LARGE SCALE GENOMIC DNA]</scope>
    <source>
        <strain evidence="44">2017-325981-023-01</strain>
        <strain evidence="40 89">CFIAFB20100120</strain>
        <strain evidence="39 86">CFIAFB20130012</strain>
        <strain evidence="42">CFIAFB20170037</strain>
        <strain evidence="41 87">CFIAFB20170045</strain>
        <strain evidence="43 88">DMG1500109</strain>
    </source>
</reference>
<dbReference type="KEGG" id="lmok:CQ02_10725"/>
<evidence type="ECO:0000313" key="34">
    <source>
        <dbReference type="EMBL" id="ECY6543849.1"/>
    </source>
</evidence>
<dbReference type="GO" id="GO:0004175">
    <property type="term" value="F:endopeptidase activity"/>
    <property type="evidence" value="ECO:0007669"/>
    <property type="project" value="UniProtKB-ARBA"/>
</dbReference>
<evidence type="ECO:0000313" key="57">
    <source>
        <dbReference type="Proteomes" id="UP000358545"/>
    </source>
</evidence>
<evidence type="ECO:0000313" key="79">
    <source>
        <dbReference type="Proteomes" id="UP000530452"/>
    </source>
</evidence>
<evidence type="ECO:0000313" key="26">
    <source>
        <dbReference type="EMBL" id="EAH3294283.1"/>
    </source>
</evidence>
<dbReference type="EMBL" id="AAAJKI010000004">
    <property type="protein sequence ID" value="EAC6547301.1"/>
    <property type="molecule type" value="Genomic_DNA"/>
</dbReference>
<evidence type="ECO:0000313" key="9">
    <source>
        <dbReference type="EMBL" id="EAD5774882.1"/>
    </source>
</evidence>
<dbReference type="PANTHER" id="PTHR36435">
    <property type="entry name" value="SLR1288 PROTEIN"/>
    <property type="match status" value="1"/>
</dbReference>
<dbReference type="Proteomes" id="UP000345329">
    <property type="component" value="Unassembled WGS sequence"/>
</dbReference>
<evidence type="ECO:0000313" key="83">
    <source>
        <dbReference type="Proteomes" id="UP000548278"/>
    </source>
</evidence>
<dbReference type="Proteomes" id="UP000339309">
    <property type="component" value="Unassembled WGS sequence"/>
</dbReference>
<dbReference type="EMBL" id="AANCRK010000004">
    <property type="protein sequence ID" value="EDN7715331.1"/>
    <property type="molecule type" value="Genomic_DNA"/>
</dbReference>
<evidence type="ECO:0000313" key="36">
    <source>
        <dbReference type="EMBL" id="EDN7715331.1"/>
    </source>
</evidence>
<evidence type="ECO:0000313" key="30">
    <source>
        <dbReference type="EMBL" id="ECB9474026.1"/>
    </source>
</evidence>
<reference evidence="45 70" key="4">
    <citation type="submission" date="2018-04" db="EMBL/GenBank/DDBJ databases">
        <title>Genome Analysis of a Prevalent Clone of Listeria monocytogenes Sequence Type 87 in China.</title>
        <authorList>
            <person name="Wang Y."/>
        </authorList>
    </citation>
    <scope>NUCLEOTIDE SEQUENCE [LARGE SCALE GENOMIC DNA]</scope>
    <source>
        <strain evidence="45 70">ICDC_LM1523</strain>
    </source>
</reference>
<dbReference type="EMBL" id="AACKDQ010000006">
    <property type="protein sequence ID" value="EAK9316209.1"/>
    <property type="molecule type" value="Genomic_DNA"/>
</dbReference>
<dbReference type="GO" id="GO:0080120">
    <property type="term" value="P:CAAX-box protein maturation"/>
    <property type="evidence" value="ECO:0007669"/>
    <property type="project" value="UniProtKB-ARBA"/>
</dbReference>
<dbReference type="EMBL" id="AABATR010000007">
    <property type="protein sequence ID" value="EAG1894476.1"/>
    <property type="molecule type" value="Genomic_DNA"/>
</dbReference>
<evidence type="ECO:0000313" key="38">
    <source>
        <dbReference type="EMBL" id="EDP8514773.1"/>
    </source>
</evidence>
<dbReference type="Proteomes" id="UP000365297">
    <property type="component" value="Unassembled WGS sequence"/>
</dbReference>
<dbReference type="Proteomes" id="UP000455569">
    <property type="component" value="Unassembled WGS sequence"/>
</dbReference>
<dbReference type="Proteomes" id="UP000525850">
    <property type="component" value="Unassembled WGS sequence"/>
</dbReference>
<dbReference type="EMBL" id="QDAY01000002">
    <property type="protein sequence ID" value="KAA9450413.1"/>
    <property type="molecule type" value="Genomic_DNA"/>
</dbReference>
<evidence type="ECO:0000313" key="55">
    <source>
        <dbReference type="Proteomes" id="UP000350032"/>
    </source>
</evidence>
<keyword evidence="18" id="KW-0378">Hydrolase</keyword>
<dbReference type="Proteomes" id="UP000843775">
    <property type="component" value="Unassembled WGS sequence"/>
</dbReference>
<dbReference type="Proteomes" id="UP000843503">
    <property type="component" value="Unassembled WGS sequence"/>
</dbReference>
<gene>
    <name evidence="14" type="ORF">A8L61_08485</name>
    <name evidence="23" type="ORF">AB917_12365</name>
    <name evidence="3" type="ORF">ABZ57_07385</name>
    <name evidence="46" type="ORF">AJL21_08240</name>
    <name evidence="11" type="ORF">ART25_04310</name>
    <name evidence="4" type="ORF">ARY78_07145</name>
    <name evidence="18" type="ORF">B1N52_08640</name>
    <name evidence="17" type="ORF">B1S26_04815</name>
    <name evidence="19" type="ORF">B5K54_00540</name>
    <name evidence="15" type="ORF">BB997_12740</name>
    <name evidence="33" type="ORF">BCZ19_08425</name>
    <name evidence="16" type="ORF">BCZ21_07330</name>
    <name evidence="21" type="ORF">CA369_05740</name>
    <name evidence="20" type="ORF">CAV64_07300</name>
    <name evidence="25" type="ORF">D4920_08400</name>
    <name evidence="24" type="ORF">D4B11_09920</name>
    <name evidence="26" type="ORF">D5N24_07745</name>
    <name evidence="28" type="ORF">D7104_00320</name>
    <name evidence="45" type="ORF">DCK61_06745</name>
    <name evidence="22" type="ORF">DCT16_09000</name>
    <name evidence="5" type="ORF">DU018_02860</name>
    <name evidence="47" type="ORF">DYZ80_02118</name>
    <name evidence="13" type="ORF">E1W56_09170</name>
    <name evidence="27" type="ORF">E5F58_06895</name>
    <name evidence="10" type="ORF">EX365_04560</name>
    <name evidence="9" type="ORF">EXZ73_11330</name>
    <name evidence="34" type="ORF">F6436_05835</name>
    <name evidence="35" type="ORF">F6515_02175</name>
    <name evidence="29" type="ORF">FA835_03710</name>
    <name evidence="31" type="ORF">FLQ97_05505</name>
    <name evidence="30" type="ORF">FLR03_10110</name>
    <name evidence="32" type="ORF">FNX40_06920</name>
    <name evidence="38" type="ORF">G3O21_002205</name>
    <name evidence="43" type="ORF">GI949_13450</name>
    <name evidence="37" type="ORF">GJW51_12595</name>
    <name evidence="36" type="ORF">GQG13_09350</name>
    <name evidence="39" type="ORF">GYR60_11560</name>
    <name evidence="40" type="ORF">GYS09_03405</name>
    <name evidence="41" type="ORF">GYX23_05770</name>
    <name evidence="42" type="ORF">GYY14_12175</name>
    <name evidence="44" type="ORF">HQN34_001153</name>
    <name evidence="6" type="ORF">KV70_13690</name>
    <name evidence="7" type="ORF">QD52_09280</name>
    <name evidence="8" type="ORF">UI29_09300</name>
    <name evidence="12" type="ORF">Y261_04385</name>
</gene>
<dbReference type="Proteomes" id="UP000481141">
    <property type="component" value="Unassembled WGS sequence"/>
</dbReference>
<dbReference type="EMBL" id="AAHZFN010000012">
    <property type="protein sequence ID" value="ECB9474026.1"/>
    <property type="molecule type" value="Genomic_DNA"/>
</dbReference>
<evidence type="ECO:0000313" key="20">
    <source>
        <dbReference type="EMBL" id="EAG4331055.1"/>
    </source>
</evidence>
<dbReference type="EMBL" id="AABAYG010000002">
    <property type="protein sequence ID" value="EAG2244725.1"/>
    <property type="molecule type" value="Genomic_DNA"/>
</dbReference>
<dbReference type="Proteomes" id="UP000841146">
    <property type="component" value="Unassembled WGS sequence"/>
</dbReference>
<evidence type="ECO:0000313" key="67">
    <source>
        <dbReference type="Proteomes" id="UP000423131"/>
    </source>
</evidence>
<dbReference type="Proteomes" id="UP000398321">
    <property type="component" value="Unassembled WGS sequence"/>
</dbReference>
<evidence type="ECO:0000313" key="64">
    <source>
        <dbReference type="Proteomes" id="UP000398321"/>
    </source>
</evidence>
<dbReference type="RefSeq" id="WP_003728317.1">
    <property type="nucleotide sequence ID" value="NC_021824.1"/>
</dbReference>
<dbReference type="EMBL" id="AALEDS010000003">
    <property type="protein sequence ID" value="ECY6543849.1"/>
    <property type="molecule type" value="Genomic_DNA"/>
</dbReference>
<dbReference type="Proteomes" id="UP000379076">
    <property type="component" value="Unassembled WGS sequence"/>
</dbReference>
<dbReference type="GO" id="GO:0008237">
    <property type="term" value="F:metallopeptidase activity"/>
    <property type="evidence" value="ECO:0007669"/>
    <property type="project" value="UniProtKB-KW"/>
</dbReference>
<keyword evidence="18" id="KW-0482">Metalloprotease</keyword>
<dbReference type="InterPro" id="IPR003675">
    <property type="entry name" value="Rce1/LyrA-like_dom"/>
</dbReference>
<evidence type="ECO:0000313" key="47">
    <source>
        <dbReference type="EMBL" id="RKA07743.1"/>
    </source>
</evidence>
<dbReference type="Proteomes" id="UP000410967">
    <property type="component" value="Unassembled WGS sequence"/>
</dbReference>
<dbReference type="EMBL" id="AABAGT010000011">
    <property type="protein sequence ID" value="EAG0867322.1"/>
    <property type="molecule type" value="Genomic_DNA"/>
</dbReference>
<evidence type="ECO:0000313" key="50">
    <source>
        <dbReference type="Proteomes" id="UP000336166"/>
    </source>
</evidence>
<evidence type="ECO:0000313" key="19">
    <source>
        <dbReference type="EMBL" id="EAG2995775.1"/>
    </source>
</evidence>
<evidence type="ECO:0000313" key="32">
    <source>
        <dbReference type="EMBL" id="ECC1556542.1"/>
    </source>
</evidence>
<feature type="transmembrane region" description="Helical" evidence="1">
    <location>
        <begin position="46"/>
        <end position="66"/>
    </location>
</feature>
<evidence type="ECO:0000313" key="54">
    <source>
        <dbReference type="Proteomes" id="UP000345329"/>
    </source>
</evidence>
<evidence type="ECO:0000313" key="70">
    <source>
        <dbReference type="Proteomes" id="UP000460224"/>
    </source>
</evidence>
<evidence type="ECO:0000313" key="58">
    <source>
        <dbReference type="Proteomes" id="UP000364988"/>
    </source>
</evidence>
<dbReference type="Proteomes" id="UP000844415">
    <property type="component" value="Unassembled WGS sequence"/>
</dbReference>
<dbReference type="Proteomes" id="UP000467347">
    <property type="component" value="Unassembled WGS sequence"/>
</dbReference>
<evidence type="ECO:0000313" key="61">
    <source>
        <dbReference type="Proteomes" id="UP000379076"/>
    </source>
</evidence>
<evidence type="ECO:0000313" key="63">
    <source>
        <dbReference type="Proteomes" id="UP000393182"/>
    </source>
</evidence>
<reference evidence="39" key="9">
    <citation type="submission" date="2020-01" db="EMBL/GenBank/DDBJ databases">
        <authorList>
            <consortium name="NCBI Pathogen Detection Project"/>
        </authorList>
    </citation>
    <scope>NUCLEOTIDE SEQUENCE</scope>
    <source>
        <strain evidence="44">2017-325981-023-01</strain>
        <strain evidence="40">CFIAFB20100120</strain>
        <strain evidence="39">CFIAFB20130012</strain>
        <strain evidence="42">CFIAFB20170037</strain>
        <strain evidence="41">CFIAFB20170045</strain>
        <strain evidence="43">DMG1500109</strain>
    </source>
</reference>
<dbReference type="EMBL" id="QXLS01000004">
    <property type="protein sequence ID" value="RKA07743.1"/>
    <property type="molecule type" value="Genomic_DNA"/>
</dbReference>
<dbReference type="EMBL" id="AAALRN010000004">
    <property type="protein sequence ID" value="EAD1185265.1"/>
    <property type="molecule type" value="Genomic_DNA"/>
</dbReference>
<evidence type="ECO:0000313" key="29">
    <source>
        <dbReference type="EMBL" id="EAK9316209.1"/>
    </source>
</evidence>
<evidence type="ECO:0000313" key="8">
    <source>
        <dbReference type="EMBL" id="EAD3792963.1"/>
    </source>
</evidence>
<reference evidence="28 55" key="6">
    <citation type="submission" date="2018-10" db="EMBL/GenBank/DDBJ databases">
        <authorList>
            <consortium name="PulseNet: The National Subtyping Network for Foodborne Disease Surveillance"/>
            <person name="Tarr C.L."/>
            <person name="Trees E."/>
            <person name="Katz L.S."/>
            <person name="Carleton-Romer H.A."/>
            <person name="Stroika S."/>
            <person name="Kucerova Z."/>
            <person name="Roache K.F."/>
            <person name="Sabol A.L."/>
            <person name="Besser J."/>
            <person name="Gerner-Smidt P."/>
        </authorList>
    </citation>
    <scope>NUCLEOTIDE SEQUENCE [LARGE SCALE GENOMIC DNA]</scope>
    <source>
        <strain evidence="3 52">2015L-6227</strain>
        <strain evidence="12 50">PNUSAL000134</strain>
        <strain evidence="6 56">PNUSAL000910</strain>
        <strain evidence="14 57">PNUSAL002180</strain>
        <strain evidence="15 72">PNUSAL002298</strain>
        <strain evidence="28 55">PNUSAL004402</strain>
        <strain evidence="35 75">PNUSAL005692</strain>
    </source>
</reference>
<dbReference type="Proteomes" id="UP000540117">
    <property type="component" value="Unassembled WGS sequence"/>
</dbReference>
<evidence type="ECO:0000313" key="68">
    <source>
        <dbReference type="Proteomes" id="UP000427828"/>
    </source>
</evidence>
<dbReference type="Proteomes" id="UP000530452">
    <property type="component" value="Unassembled WGS sequence"/>
</dbReference>
<evidence type="ECO:0000313" key="41">
    <source>
        <dbReference type="EMBL" id="HAC0012507.1"/>
    </source>
</evidence>
<dbReference type="EMBL" id="AANPAU010000008">
    <property type="protein sequence ID" value="EDP8514773.1"/>
    <property type="molecule type" value="Genomic_DNA"/>
</dbReference>
<dbReference type="EMBL" id="MJTJ01000015">
    <property type="protein sequence ID" value="OET50172.1"/>
    <property type="molecule type" value="Genomic_DNA"/>
</dbReference>
<dbReference type="Proteomes" id="UP000336166">
    <property type="component" value="Unassembled WGS sequence"/>
</dbReference>
<evidence type="ECO:0000313" key="81">
    <source>
        <dbReference type="Proteomes" id="UP000540117"/>
    </source>
</evidence>
<evidence type="ECO:0000313" key="71">
    <source>
        <dbReference type="Proteomes" id="UP000467347"/>
    </source>
</evidence>
<dbReference type="Proteomes" id="UP000527632">
    <property type="component" value="Unassembled WGS sequence"/>
</dbReference>
<dbReference type="Proteomes" id="UP000389283">
    <property type="component" value="Unassembled WGS sequence"/>
</dbReference>
<feature type="transmembrane region" description="Helical" evidence="1">
    <location>
        <begin position="205"/>
        <end position="226"/>
    </location>
</feature>
<dbReference type="Proteomes" id="UP000528151">
    <property type="component" value="Unassembled WGS sequence"/>
</dbReference>
<dbReference type="Proteomes" id="UP000272537">
    <property type="component" value="Unassembled WGS sequence"/>
</dbReference>
<dbReference type="EMBL" id="AAANYR010000002">
    <property type="protein sequence ID" value="EAD5785835.1"/>
    <property type="molecule type" value="Genomic_DNA"/>
</dbReference>
<comment type="caution">
    <text evidence="18">The sequence shown here is derived from an EMBL/GenBank/DDBJ whole genome shotgun (WGS) entry which is preliminary data.</text>
</comment>
<evidence type="ECO:0000313" key="74">
    <source>
        <dbReference type="Proteomes" id="UP000481141"/>
    </source>
</evidence>
<evidence type="ECO:0000313" key="62">
    <source>
        <dbReference type="Proteomes" id="UP000389283"/>
    </source>
</evidence>
<evidence type="ECO:0000313" key="75">
    <source>
        <dbReference type="Proteomes" id="UP000489121"/>
    </source>
</evidence>
<sequence length="228" mass="24767">MAKRYITIVLVYLLLLFSASVGIPIVQHILLSTTSLSAESAASYGMVIWSIFSNLLSLAIIIPMLYRKPKENKIEIGEKTKPLLSIVWIVGGVIGLYVAQIICSVIITMISGELSNSANTELLVDLTKAAPIFLIFISILGPILEELVFRKVIFGGLSNVTNIHVAAVISSLFFGLLHGDISFLLTYFVIGLILCFLYTKTKRIVVSMGAHILMNTIVLLLSLGIIGG</sequence>
<evidence type="ECO:0000313" key="52">
    <source>
        <dbReference type="Proteomes" id="UP000339309"/>
    </source>
</evidence>
<dbReference type="Proteomes" id="UP000354255">
    <property type="component" value="Unassembled WGS sequence"/>
</dbReference>
<dbReference type="Proteomes" id="UP000344343">
    <property type="component" value="Unassembled WGS sequence"/>
</dbReference>
<evidence type="ECO:0000313" key="46">
    <source>
        <dbReference type="EMBL" id="OET50172.1"/>
    </source>
</evidence>
<evidence type="ECO:0000313" key="85">
    <source>
        <dbReference type="Proteomes" id="UP000566721"/>
    </source>
</evidence>
<dbReference type="EMBL" id="AABBAW010000004">
    <property type="protein sequence ID" value="EAG2515227.1"/>
    <property type="molecule type" value="Genomic_DNA"/>
</dbReference>
<dbReference type="EMBL" id="AAAIXK010000003">
    <property type="protein sequence ID" value="EAC5550200.1"/>
    <property type="molecule type" value="Genomic_DNA"/>
</dbReference>
<organism evidence="18 76">
    <name type="scientific">Listeria monocytogenes</name>
    <dbReference type="NCBI Taxonomy" id="1639"/>
    <lineage>
        <taxon>Bacteria</taxon>
        <taxon>Bacillati</taxon>
        <taxon>Bacillota</taxon>
        <taxon>Bacilli</taxon>
        <taxon>Bacillales</taxon>
        <taxon>Listeriaceae</taxon>
        <taxon>Listeria</taxon>
    </lineage>
</organism>
<evidence type="ECO:0000256" key="1">
    <source>
        <dbReference type="SAM" id="Phobius"/>
    </source>
</evidence>
<proteinExistence type="predicted"/>
<dbReference type="EMBL" id="AAAREG010000003">
    <property type="protein sequence ID" value="EAE2353586.1"/>
    <property type="molecule type" value="Genomic_DNA"/>
</dbReference>
<dbReference type="Proteomes" id="UP000842809">
    <property type="component" value="Unassembled WGS sequence"/>
</dbReference>
<dbReference type="InterPro" id="IPR052710">
    <property type="entry name" value="CAAX_protease"/>
</dbReference>
<dbReference type="EMBL" id="AABFVG010000004">
    <property type="protein sequence ID" value="EAH2282086.1"/>
    <property type="molecule type" value="Genomic_DNA"/>
</dbReference>
<evidence type="ECO:0000313" key="59">
    <source>
        <dbReference type="Proteomes" id="UP000365297"/>
    </source>
</evidence>
<dbReference type="Proteomes" id="UP000337746">
    <property type="component" value="Unassembled WGS sequence"/>
</dbReference>
<dbReference type="EMBL" id="AABBZO010000005">
    <property type="protein sequence ID" value="EAG4461783.1"/>
    <property type="molecule type" value="Genomic_DNA"/>
</dbReference>
<dbReference type="Proteomes" id="UP000460224">
    <property type="component" value="Unassembled WGS sequence"/>
</dbReference>
<dbReference type="Proteomes" id="UP000358545">
    <property type="component" value="Unassembled WGS sequence"/>
</dbReference>
<evidence type="ECO:0000313" key="42">
    <source>
        <dbReference type="EMBL" id="HAC0276119.1"/>
    </source>
</evidence>
<evidence type="ECO:0000313" key="88">
    <source>
        <dbReference type="Proteomes" id="UP000843775"/>
    </source>
</evidence>
<feature type="domain" description="CAAX prenyl protease 2/Lysostaphin resistance protein A-like" evidence="2">
    <location>
        <begin position="131"/>
        <end position="217"/>
    </location>
</feature>
<dbReference type="Proteomes" id="UP000546397">
    <property type="component" value="Unassembled WGS sequence"/>
</dbReference>
<dbReference type="PANTHER" id="PTHR36435:SF6">
    <property type="entry name" value="ABORTIVE INFECTION PROTEIN"/>
    <property type="match status" value="1"/>
</dbReference>
<evidence type="ECO:0000313" key="17">
    <source>
        <dbReference type="EMBL" id="EAG2244725.1"/>
    </source>
</evidence>
<dbReference type="EMBL" id="AAIAJJ010000003">
    <property type="protein sequence ID" value="ECC1556542.1"/>
    <property type="molecule type" value="Genomic_DNA"/>
</dbReference>
<evidence type="ECO:0000313" key="37">
    <source>
        <dbReference type="EMBL" id="EDN9837501.1"/>
    </source>
</evidence>
<evidence type="ECO:0000313" key="51">
    <source>
        <dbReference type="Proteomes" id="UP000337746"/>
    </source>
</evidence>
<evidence type="ECO:0000313" key="21">
    <source>
        <dbReference type="EMBL" id="EAG4461783.1"/>
    </source>
</evidence>
<evidence type="ECO:0000313" key="60">
    <source>
        <dbReference type="Proteomes" id="UP000376505"/>
    </source>
</evidence>
<dbReference type="EMBL" id="AABGUK010000002">
    <property type="protein sequence ID" value="EAH4241735.1"/>
    <property type="molecule type" value="Genomic_DNA"/>
</dbReference>
<feature type="transmembrane region" description="Helical" evidence="1">
    <location>
        <begin position="86"/>
        <end position="110"/>
    </location>
</feature>
<dbReference type="EMBL" id="AAANYN010000017">
    <property type="protein sequence ID" value="EAD5774882.1"/>
    <property type="molecule type" value="Genomic_DNA"/>
</dbReference>
<evidence type="ECO:0000259" key="2">
    <source>
        <dbReference type="Pfam" id="PF02517"/>
    </source>
</evidence>
<dbReference type="EMBL" id="DAAJZA010000011">
    <property type="protein sequence ID" value="HAC1755978.1"/>
    <property type="molecule type" value="Genomic_DNA"/>
</dbReference>
<evidence type="ECO:0000313" key="23">
    <source>
        <dbReference type="EMBL" id="EAG6991381.1"/>
    </source>
</evidence>
<evidence type="ECO:0000313" key="33">
    <source>
        <dbReference type="EMBL" id="ECX6924691.1"/>
    </source>
</evidence>
<dbReference type="MEROPS" id="G05.007"/>
<dbReference type="EMBL" id="DAAJCS010000003">
    <property type="protein sequence ID" value="HAC0012507.1"/>
    <property type="molecule type" value="Genomic_DNA"/>
</dbReference>
<dbReference type="EMBL" id="AAAQQZ010000002">
    <property type="protein sequence ID" value="EAE1338131.1"/>
    <property type="molecule type" value="Genomic_DNA"/>
</dbReference>
<evidence type="ECO:0000313" key="27">
    <source>
        <dbReference type="EMBL" id="EAH4241735.1"/>
    </source>
</evidence>
<evidence type="ECO:0000313" key="35">
    <source>
        <dbReference type="EMBL" id="ECY9781794.1"/>
    </source>
</evidence>
<dbReference type="EMBL" id="AALGDA010000004">
    <property type="protein sequence ID" value="ECY9781794.1"/>
    <property type="molecule type" value="Genomic_DNA"/>
</dbReference>
<dbReference type="Proteomes" id="UP000548278">
    <property type="component" value="Unassembled WGS sequence"/>
</dbReference>
<dbReference type="Proteomes" id="UP000852906">
    <property type="component" value="Unassembled WGS sequence"/>
</dbReference>
<keyword evidence="1" id="KW-1133">Transmembrane helix</keyword>
<evidence type="ECO:0000313" key="10">
    <source>
        <dbReference type="EMBL" id="EAD5785835.1"/>
    </source>
</evidence>
<dbReference type="Proteomes" id="UP000478704">
    <property type="component" value="Unassembled WGS sequence"/>
</dbReference>
<evidence type="ECO:0000313" key="49">
    <source>
        <dbReference type="Proteomes" id="UP000331186"/>
    </source>
</evidence>
<evidence type="ECO:0000313" key="3">
    <source>
        <dbReference type="EMBL" id="EAC4552304.1"/>
    </source>
</evidence>
<evidence type="ECO:0000313" key="40">
    <source>
        <dbReference type="EMBL" id="HAB8556339.1"/>
    </source>
</evidence>
<dbReference type="EMBL" id="AAAMZD010000004">
    <property type="protein sequence ID" value="EAD3792963.1"/>
    <property type="molecule type" value="Genomic_DNA"/>
</dbReference>